<dbReference type="InterPro" id="IPR004151">
    <property type="entry name" value="7TM_GPCR_serpentine_rcpt_Sre"/>
</dbReference>
<feature type="transmembrane region" description="Helical" evidence="6">
    <location>
        <begin position="403"/>
        <end position="424"/>
    </location>
</feature>
<feature type="transmembrane region" description="Helical" evidence="6">
    <location>
        <begin position="251"/>
        <end position="270"/>
    </location>
</feature>
<dbReference type="PANTHER" id="PTHR47518">
    <property type="entry name" value="SERPENTINE RECEPTOR CLASS EPSILON-13-RELATED"/>
    <property type="match status" value="1"/>
</dbReference>
<evidence type="ECO:0000256" key="6">
    <source>
        <dbReference type="SAM" id="Phobius"/>
    </source>
</evidence>
<feature type="transmembrane region" description="Helical" evidence="6">
    <location>
        <begin position="60"/>
        <end position="78"/>
    </location>
</feature>
<keyword evidence="3 6" id="KW-0812">Transmembrane</keyword>
<proteinExistence type="inferred from homology"/>
<feature type="transmembrane region" description="Helical" evidence="6">
    <location>
        <begin position="509"/>
        <end position="533"/>
    </location>
</feature>
<feature type="transmembrane region" description="Helical" evidence="6">
    <location>
        <begin position="483"/>
        <end position="503"/>
    </location>
</feature>
<name>A0A9P1ITC1_9PELO</name>
<organism evidence="7 8">
    <name type="scientific">Caenorhabditis angaria</name>
    <dbReference type="NCBI Taxonomy" id="860376"/>
    <lineage>
        <taxon>Eukaryota</taxon>
        <taxon>Metazoa</taxon>
        <taxon>Ecdysozoa</taxon>
        <taxon>Nematoda</taxon>
        <taxon>Chromadorea</taxon>
        <taxon>Rhabditida</taxon>
        <taxon>Rhabditina</taxon>
        <taxon>Rhabditomorpha</taxon>
        <taxon>Rhabditoidea</taxon>
        <taxon>Rhabditidae</taxon>
        <taxon>Peloderinae</taxon>
        <taxon>Caenorhabditis</taxon>
    </lineage>
</organism>
<dbReference type="AlphaFoldDB" id="A0A9P1ITC1"/>
<feature type="transmembrane region" description="Helical" evidence="6">
    <location>
        <begin position="168"/>
        <end position="188"/>
    </location>
</feature>
<evidence type="ECO:0000256" key="5">
    <source>
        <dbReference type="ARBA" id="ARBA00023136"/>
    </source>
</evidence>
<keyword evidence="4 6" id="KW-1133">Transmembrane helix</keyword>
<evidence type="ECO:0000313" key="7">
    <source>
        <dbReference type="EMBL" id="CAI5451745.1"/>
    </source>
</evidence>
<protein>
    <submittedName>
        <fullName evidence="7">Uncharacterized protein</fullName>
    </submittedName>
</protein>
<comment type="similarity">
    <text evidence="2">Belongs to the nematode receptor-like protein sre family.</text>
</comment>
<dbReference type="GO" id="GO:0007606">
    <property type="term" value="P:sensory perception of chemical stimulus"/>
    <property type="evidence" value="ECO:0007669"/>
    <property type="project" value="InterPro"/>
</dbReference>
<feature type="transmembrane region" description="Helical" evidence="6">
    <location>
        <begin position="338"/>
        <end position="359"/>
    </location>
</feature>
<gene>
    <name evidence="7" type="ORF">CAMP_LOCUS14382</name>
</gene>
<evidence type="ECO:0000256" key="1">
    <source>
        <dbReference type="ARBA" id="ARBA00004141"/>
    </source>
</evidence>
<feature type="transmembrane region" description="Helical" evidence="6">
    <location>
        <begin position="218"/>
        <end position="239"/>
    </location>
</feature>
<dbReference type="PANTHER" id="PTHR47518:SF11">
    <property type="entry name" value="SERPENTINE RECEPTOR, CLASS E (EPSILON)-RELATED"/>
    <property type="match status" value="1"/>
</dbReference>
<reference evidence="7" key="1">
    <citation type="submission" date="2022-11" db="EMBL/GenBank/DDBJ databases">
        <authorList>
            <person name="Kikuchi T."/>
        </authorList>
    </citation>
    <scope>NUCLEOTIDE SEQUENCE</scope>
    <source>
        <strain evidence="7">PS1010</strain>
    </source>
</reference>
<keyword evidence="8" id="KW-1185">Reference proteome</keyword>
<dbReference type="Proteomes" id="UP001152747">
    <property type="component" value="Unassembled WGS sequence"/>
</dbReference>
<feature type="transmembrane region" description="Helical" evidence="6">
    <location>
        <begin position="99"/>
        <end position="117"/>
    </location>
</feature>
<comment type="subcellular location">
    <subcellularLocation>
        <location evidence="1">Membrane</location>
        <topology evidence="1">Multi-pass membrane protein</topology>
    </subcellularLocation>
</comment>
<sequence length="607" mass="71090">MVLMNNFNKSFYIEQPEVWNVFEKIFMAEIGLLVINIAHTFMVIWLNVTAKQFHTNWTNIFSMLCIQHITASFAWLIQRVILISDIYYSMFIIIKILSYVRNICIFVCLLSLPTLVIERYFATIYVLNYEKKPRVHISYFLICGNICVACCTSIMYHEYDLLLTTITFFLVINGIAVLGNIAILHINYKFYREFHKSKRVCDLTERFQISENIKVCKLVIMIVISMGGFNGLICLTLLIDIFDISDNSKNMWCLAFDVSAFLYSFLFPYICMYYSNRWQIVFFGFLKILFGSLIRKNKIKPIEKTTKACKLHRAVCTIRYCDLAERFQISENIKTCRLVNMIVIIMGGFNLVICFSLLVDIFEITDYNKNILTLLFDLALMFNCYVAFFLWVNITAKQFHQNWTNIVSVINGQHLVATSAWIFHRLVLLSDDYWKNILIVEICSYIRLFCLCYVFLGLPMLIVERYFATLFVKNYEKKTRGYICYLLISGSTVISVVIDIIYHGSQREIVGIIIFTIFMALNAFGIIGNILLFRKNQKFFEEFYSNERSCDLTERFQISENLKSGRLERNLERIKNQKIQPLQNSFGTVMTDASGEAYFDKLNQTWA</sequence>
<evidence type="ECO:0000256" key="4">
    <source>
        <dbReference type="ARBA" id="ARBA00022989"/>
    </source>
</evidence>
<dbReference type="GO" id="GO:0016020">
    <property type="term" value="C:membrane"/>
    <property type="evidence" value="ECO:0007669"/>
    <property type="project" value="UniProtKB-SubCell"/>
</dbReference>
<dbReference type="Pfam" id="PF03125">
    <property type="entry name" value="Sre"/>
    <property type="match status" value="3"/>
</dbReference>
<feature type="transmembrane region" description="Helical" evidence="6">
    <location>
        <begin position="444"/>
        <end position="463"/>
    </location>
</feature>
<keyword evidence="5 6" id="KW-0472">Membrane</keyword>
<feature type="transmembrane region" description="Helical" evidence="6">
    <location>
        <begin position="137"/>
        <end position="156"/>
    </location>
</feature>
<accession>A0A9P1ITC1</accession>
<comment type="caution">
    <text evidence="7">The sequence shown here is derived from an EMBL/GenBank/DDBJ whole genome shotgun (WGS) entry which is preliminary data.</text>
</comment>
<dbReference type="EMBL" id="CANHGI010000005">
    <property type="protein sequence ID" value="CAI5451745.1"/>
    <property type="molecule type" value="Genomic_DNA"/>
</dbReference>
<dbReference type="InterPro" id="IPR052854">
    <property type="entry name" value="Serpentine_rcpt_epsilon"/>
</dbReference>
<feature type="transmembrane region" description="Helical" evidence="6">
    <location>
        <begin position="371"/>
        <end position="391"/>
    </location>
</feature>
<evidence type="ECO:0000313" key="8">
    <source>
        <dbReference type="Proteomes" id="UP001152747"/>
    </source>
</evidence>
<evidence type="ECO:0000256" key="3">
    <source>
        <dbReference type="ARBA" id="ARBA00022692"/>
    </source>
</evidence>
<evidence type="ECO:0000256" key="2">
    <source>
        <dbReference type="ARBA" id="ARBA00006803"/>
    </source>
</evidence>
<feature type="transmembrane region" description="Helical" evidence="6">
    <location>
        <begin position="30"/>
        <end position="48"/>
    </location>
</feature>